<dbReference type="InterPro" id="IPR029063">
    <property type="entry name" value="SAM-dependent_MTases_sf"/>
</dbReference>
<evidence type="ECO:0000256" key="2">
    <source>
        <dbReference type="ARBA" id="ARBA00022679"/>
    </source>
</evidence>
<dbReference type="GO" id="GO:0052699">
    <property type="term" value="P:ergothioneine biosynthetic process"/>
    <property type="evidence" value="ECO:0007669"/>
    <property type="project" value="UniProtKB-UniRule"/>
</dbReference>
<dbReference type="InterPro" id="IPR035094">
    <property type="entry name" value="EgtD"/>
</dbReference>
<dbReference type="PANTHER" id="PTHR43397">
    <property type="entry name" value="ERGOTHIONEINE BIOSYNTHESIS PROTEIN 1"/>
    <property type="match status" value="1"/>
</dbReference>
<dbReference type="InterPro" id="IPR032888">
    <property type="entry name" value="EgtD_Actinobacteria"/>
</dbReference>
<evidence type="ECO:0000313" key="5">
    <source>
        <dbReference type="EMBL" id="ONM48292.1"/>
    </source>
</evidence>
<keyword evidence="6" id="KW-1185">Reference proteome</keyword>
<reference evidence="5 6" key="1">
    <citation type="journal article" date="2016" name="Antonie Van Leeuwenhoek">
        <title>Nocardia donostiensis sp. nov., isolated from human respiratory specimens.</title>
        <authorList>
            <person name="Ercibengoa M."/>
            <person name="Bell M."/>
            <person name="Marimon J.M."/>
            <person name="Humrighouse B."/>
            <person name="Klenk H.P."/>
            <person name="Potter G."/>
            <person name="Perez-Trallero E."/>
        </authorList>
    </citation>
    <scope>NUCLEOTIDE SEQUENCE [LARGE SCALE GENOMIC DNA]</scope>
    <source>
        <strain evidence="5 6">X1655</strain>
    </source>
</reference>
<dbReference type="HAMAP" id="MF_02037">
    <property type="entry name" value="EgtD"/>
    <property type="match status" value="1"/>
</dbReference>
<evidence type="ECO:0000313" key="6">
    <source>
        <dbReference type="Proteomes" id="UP000188836"/>
    </source>
</evidence>
<dbReference type="GO" id="GO:0052706">
    <property type="term" value="F:L-histidine N(alpha)-methyltransferase activity"/>
    <property type="evidence" value="ECO:0007669"/>
    <property type="project" value="UniProtKB-UniRule"/>
</dbReference>
<comment type="similarity">
    <text evidence="3">Belongs to the methyltransferase superfamily. EgtD family.</text>
</comment>
<dbReference type="Pfam" id="PF10017">
    <property type="entry name" value="Methyltransf_33"/>
    <property type="match status" value="1"/>
</dbReference>
<feature type="binding site" evidence="3">
    <location>
        <begin position="143"/>
        <end position="144"/>
    </location>
    <ligand>
        <name>S-adenosyl-L-methionine</name>
        <dbReference type="ChEBI" id="CHEBI:59789"/>
    </ligand>
</feature>
<feature type="binding site" evidence="3">
    <location>
        <position position="208"/>
    </location>
    <ligand>
        <name>L-histidine</name>
        <dbReference type="ChEBI" id="CHEBI:57595"/>
    </ligand>
</feature>
<dbReference type="Gene3D" id="3.40.50.150">
    <property type="entry name" value="Vaccinia Virus protein VP39"/>
    <property type="match status" value="1"/>
</dbReference>
<comment type="pathway">
    <text evidence="3">Amino-acid biosynthesis; ergothioneine biosynthesis.</text>
</comment>
<name>A0A1W0BDY8_9NOCA</name>
<evidence type="ECO:0000256" key="1">
    <source>
        <dbReference type="ARBA" id="ARBA00022603"/>
    </source>
</evidence>
<proteinExistence type="inferred from homology"/>
<dbReference type="Proteomes" id="UP000188836">
    <property type="component" value="Unassembled WGS sequence"/>
</dbReference>
<sequence length="324" mass="35055">MMTAPTVEIHLTDADLTDALRADARRGLTADPKWLPPKWFYDARGSALFEQITGLPEYYPTRAERGLLEQIAAQIAAIARPQVLVELGAGAAVKTRLLLNAFTQEGSLKTYVPQDVSASALREAAAEMADCYPGVTVHGVVSDFTGTLSTLPRGGRRMIAFLGGTLGNLVPAERAEFLTGIHDVLEPGEQLLLGAGLVTDPAVLVPAYDDAAGVTAEFNRNVLHVLNTRLGADFVPEKFRHVAIWDADAEWIEMRLEATEDMTVTVADIGLTVGFARGEQLRTEISAKFRLATLDAELRAAGFVVERAWSDPDNRFALVLAART</sequence>
<dbReference type="SUPFAM" id="SSF53335">
    <property type="entry name" value="S-adenosyl-L-methionine-dependent methyltransferases"/>
    <property type="match status" value="1"/>
</dbReference>
<dbReference type="EC" id="2.1.1.44" evidence="3"/>
<comment type="caution">
    <text evidence="5">The sequence shown here is derived from an EMBL/GenBank/DDBJ whole genome shotgun (WGS) entry which is preliminary data.</text>
</comment>
<dbReference type="OrthoDB" id="5289726at2"/>
<feature type="binding site" evidence="3">
    <location>
        <position position="58"/>
    </location>
    <ligand>
        <name>L-histidine</name>
        <dbReference type="ChEBI" id="CHEBI:57595"/>
    </ligand>
</feature>
<evidence type="ECO:0000256" key="3">
    <source>
        <dbReference type="HAMAP-Rule" id="MF_02037"/>
    </source>
</evidence>
<dbReference type="InterPro" id="IPR019257">
    <property type="entry name" value="MeTrfase_dom"/>
</dbReference>
<evidence type="ECO:0000259" key="4">
    <source>
        <dbReference type="Pfam" id="PF10017"/>
    </source>
</evidence>
<feature type="binding site" evidence="3">
    <location>
        <position position="88"/>
    </location>
    <ligand>
        <name>S-adenosyl-L-methionine</name>
        <dbReference type="ChEBI" id="CHEBI:59789"/>
    </ligand>
</feature>
<gene>
    <name evidence="3" type="primary">egtD</name>
    <name evidence="5" type="ORF">B0T46_12985</name>
</gene>
<dbReference type="GO" id="GO:0008276">
    <property type="term" value="F:protein methyltransferase activity"/>
    <property type="evidence" value="ECO:0007669"/>
    <property type="project" value="InterPro"/>
</dbReference>
<dbReference type="GO" id="GO:0032259">
    <property type="term" value="P:methylation"/>
    <property type="evidence" value="ECO:0007669"/>
    <property type="project" value="UniProtKB-KW"/>
</dbReference>
<dbReference type="AlphaFoldDB" id="A0A1W0BDY8"/>
<comment type="catalytic activity">
    <reaction evidence="3">
        <text>L-histidine + 3 S-adenosyl-L-methionine = hercynine + 3 S-adenosyl-L-homocysteine + 3 H(+)</text>
        <dbReference type="Rhea" id="RHEA:38471"/>
        <dbReference type="ChEBI" id="CHEBI:15378"/>
        <dbReference type="ChEBI" id="CHEBI:15781"/>
        <dbReference type="ChEBI" id="CHEBI:57595"/>
        <dbReference type="ChEBI" id="CHEBI:57856"/>
        <dbReference type="ChEBI" id="CHEBI:59789"/>
        <dbReference type="EC" id="2.1.1.44"/>
    </reaction>
</comment>
<protein>
    <recommendedName>
        <fullName evidence="3">Histidine N-alpha-methyltransferase</fullName>
        <ecNumber evidence="3">2.1.1.44</ecNumber>
    </recommendedName>
    <alternativeName>
        <fullName evidence="3">Histidine trimethyltransferase</fullName>
    </alternativeName>
</protein>
<keyword evidence="1 3" id="KW-0489">Methyltransferase</keyword>
<accession>A0A1W0BDY8</accession>
<dbReference type="EMBL" id="MUMY01000010">
    <property type="protein sequence ID" value="ONM48292.1"/>
    <property type="molecule type" value="Genomic_DNA"/>
</dbReference>
<feature type="binding site" evidence="3">
    <location>
        <position position="115"/>
    </location>
    <ligand>
        <name>S-adenosyl-L-methionine</name>
        <dbReference type="ChEBI" id="CHEBI:59789"/>
    </ligand>
</feature>
<organism evidence="5 6">
    <name type="scientific">Nocardia donostiensis</name>
    <dbReference type="NCBI Taxonomy" id="1538463"/>
    <lineage>
        <taxon>Bacteria</taxon>
        <taxon>Bacillati</taxon>
        <taxon>Actinomycetota</taxon>
        <taxon>Actinomycetes</taxon>
        <taxon>Mycobacteriales</taxon>
        <taxon>Nocardiaceae</taxon>
        <taxon>Nocardia</taxon>
    </lineage>
</organism>
<comment type="subunit">
    <text evidence="3">Monomer.</text>
</comment>
<feature type="binding site" evidence="3">
    <location>
        <begin position="284"/>
        <end position="286"/>
    </location>
    <ligand>
        <name>L-histidine</name>
        <dbReference type="ChEBI" id="CHEBI:57595"/>
    </ligand>
</feature>
<comment type="function">
    <text evidence="3">Catalyzes the SAM-dependent triple methylation of the alpha-amino group of histidine to form hercynine, a step in the biosynthesis pathway of ergothioneine.</text>
</comment>
<dbReference type="InterPro" id="IPR017804">
    <property type="entry name" value="MeTrfase_EgtD-like"/>
</dbReference>
<feature type="binding site" evidence="3">
    <location>
        <position position="94"/>
    </location>
    <ligand>
        <name>S-adenosyl-L-methionine</name>
        <dbReference type="ChEBI" id="CHEBI:59789"/>
    </ligand>
</feature>
<feature type="binding site" evidence="3">
    <location>
        <position position="168"/>
    </location>
    <ligand>
        <name>L-histidine</name>
        <dbReference type="ChEBI" id="CHEBI:57595"/>
    </ligand>
</feature>
<keyword evidence="3" id="KW-0949">S-adenosyl-L-methionine</keyword>
<dbReference type="NCBIfam" id="TIGR03438">
    <property type="entry name" value="egtD_ergothio"/>
    <property type="match status" value="1"/>
</dbReference>
<dbReference type="STRING" id="1538463.B0T36_13350"/>
<feature type="domain" description="Histidine-specific methyltransferase SAM-dependent" evidence="4">
    <location>
        <begin position="21"/>
        <end position="322"/>
    </location>
</feature>
<dbReference type="InterPro" id="IPR051128">
    <property type="entry name" value="EgtD_Methyltrsf_superfamily"/>
</dbReference>
<dbReference type="PIRSF" id="PIRSF018005">
    <property type="entry name" value="UCP018005"/>
    <property type="match status" value="1"/>
</dbReference>
<dbReference type="UniPathway" id="UPA01014"/>
<dbReference type="PANTHER" id="PTHR43397:SF1">
    <property type="entry name" value="ERGOTHIONEINE BIOSYNTHESIS PROTEIN 1"/>
    <property type="match status" value="1"/>
</dbReference>
<keyword evidence="2 3" id="KW-0808">Transferase</keyword>